<keyword evidence="4" id="KW-1003">Cell membrane</keyword>
<name>A0A143Y9C2_9LACT</name>
<dbReference type="Pfam" id="PF01594">
    <property type="entry name" value="AI-2E_transport"/>
    <property type="match status" value="1"/>
</dbReference>
<keyword evidence="3" id="KW-0813">Transport</keyword>
<evidence type="ECO:0000256" key="5">
    <source>
        <dbReference type="ARBA" id="ARBA00022692"/>
    </source>
</evidence>
<organism evidence="9 10">
    <name type="scientific">Trichococcus palustris</name>
    <dbReference type="NCBI Taxonomy" id="140314"/>
    <lineage>
        <taxon>Bacteria</taxon>
        <taxon>Bacillati</taxon>
        <taxon>Bacillota</taxon>
        <taxon>Bacilli</taxon>
        <taxon>Lactobacillales</taxon>
        <taxon>Carnobacteriaceae</taxon>
        <taxon>Trichococcus</taxon>
    </lineage>
</organism>
<dbReference type="Proteomes" id="UP000242754">
    <property type="component" value="Unassembled WGS sequence"/>
</dbReference>
<evidence type="ECO:0000256" key="6">
    <source>
        <dbReference type="ARBA" id="ARBA00022989"/>
    </source>
</evidence>
<evidence type="ECO:0000313" key="9">
    <source>
        <dbReference type="EMBL" id="CZQ81332.1"/>
    </source>
</evidence>
<comment type="subcellular location">
    <subcellularLocation>
        <location evidence="1">Cell membrane</location>
        <topology evidence="1">Multi-pass membrane protein</topology>
    </subcellularLocation>
</comment>
<dbReference type="RefSeq" id="WP_087030076.1">
    <property type="nucleotide sequence ID" value="NZ_FJNE01000001.1"/>
</dbReference>
<feature type="transmembrane region" description="Helical" evidence="8">
    <location>
        <begin position="183"/>
        <end position="205"/>
    </location>
</feature>
<evidence type="ECO:0008006" key="11">
    <source>
        <dbReference type="Google" id="ProtNLM"/>
    </source>
</evidence>
<accession>A0A143Y9C2</accession>
<evidence type="ECO:0000256" key="2">
    <source>
        <dbReference type="ARBA" id="ARBA00009773"/>
    </source>
</evidence>
<keyword evidence="5 8" id="KW-0812">Transmembrane</keyword>
<feature type="transmembrane region" description="Helical" evidence="8">
    <location>
        <begin position="241"/>
        <end position="263"/>
    </location>
</feature>
<dbReference type="GO" id="GO:0005886">
    <property type="term" value="C:plasma membrane"/>
    <property type="evidence" value="ECO:0007669"/>
    <property type="project" value="UniProtKB-SubCell"/>
</dbReference>
<feature type="transmembrane region" description="Helical" evidence="8">
    <location>
        <begin position="338"/>
        <end position="365"/>
    </location>
</feature>
<proteinExistence type="inferred from homology"/>
<evidence type="ECO:0000313" key="10">
    <source>
        <dbReference type="Proteomes" id="UP000242754"/>
    </source>
</evidence>
<dbReference type="InterPro" id="IPR002549">
    <property type="entry name" value="AI-2E-like"/>
</dbReference>
<evidence type="ECO:0000256" key="3">
    <source>
        <dbReference type="ARBA" id="ARBA00022448"/>
    </source>
</evidence>
<feature type="transmembrane region" description="Helical" evidence="8">
    <location>
        <begin position="92"/>
        <end position="116"/>
    </location>
</feature>
<dbReference type="PANTHER" id="PTHR21716:SF53">
    <property type="entry name" value="PERMEASE PERM-RELATED"/>
    <property type="match status" value="1"/>
</dbReference>
<dbReference type="EMBL" id="FJNE01000001">
    <property type="protein sequence ID" value="CZQ81332.1"/>
    <property type="molecule type" value="Genomic_DNA"/>
</dbReference>
<feature type="transmembrane region" description="Helical" evidence="8">
    <location>
        <begin position="269"/>
        <end position="291"/>
    </location>
</feature>
<reference evidence="9 10" key="1">
    <citation type="submission" date="2016-02" db="EMBL/GenBank/DDBJ databases">
        <authorList>
            <person name="Wen L."/>
            <person name="He K."/>
            <person name="Yang H."/>
        </authorList>
    </citation>
    <scope>NUCLEOTIDE SEQUENCE [LARGE SCALE GENOMIC DNA]</scope>
    <source>
        <strain evidence="9">Trichococcus palustris</strain>
    </source>
</reference>
<sequence length="402" mass="44975">MEKVPRRGNKKAASQGYWFSRWFLNNKFVTILLILLLVLLIILVFSKISYLLQPIGSFFSVIGFPLVLGGIFYYMLNPLVTFMEKKGTGRLWAIWIALVVVLLLLIWGFAILIPIVRDQTVGIINDFPSYWTAIQKMTTEVVNYDWFTSLQNQINQLNADIFKSVSVKVNEILSNTVSGLGNVVGIVTNAFVGIITMPIILFYLLKEGEKLPQSFIKLFPTTVRGSIDVLLKKINNQISQYVRGQITVAFFVGVMFMVGYSAIGLKYGVVLAVLAAFLNIVPYLGSVLAMIPAVIIGIVDSPMMLVKVLILFSIEQFIEGRVISPQVLGSNLEVHPVTIIIVLLTAGKLFGLTGFIIGIPGYAVLKVLFMHIFEWYKEMSGLYFEEDTGESVELQELDMDDE</sequence>
<evidence type="ECO:0000256" key="4">
    <source>
        <dbReference type="ARBA" id="ARBA00022475"/>
    </source>
</evidence>
<keyword evidence="7 8" id="KW-0472">Membrane</keyword>
<dbReference type="PANTHER" id="PTHR21716">
    <property type="entry name" value="TRANSMEMBRANE PROTEIN"/>
    <property type="match status" value="1"/>
</dbReference>
<feature type="transmembrane region" description="Helical" evidence="8">
    <location>
        <begin position="28"/>
        <end position="52"/>
    </location>
</feature>
<dbReference type="OrthoDB" id="9793390at2"/>
<gene>
    <name evidence="9" type="ORF">Tpal_184</name>
</gene>
<keyword evidence="10" id="KW-1185">Reference proteome</keyword>
<evidence type="ECO:0000256" key="1">
    <source>
        <dbReference type="ARBA" id="ARBA00004651"/>
    </source>
</evidence>
<protein>
    <recommendedName>
        <fullName evidence="11">AI-2E family transporter</fullName>
    </recommendedName>
</protein>
<dbReference type="GO" id="GO:0055085">
    <property type="term" value="P:transmembrane transport"/>
    <property type="evidence" value="ECO:0007669"/>
    <property type="project" value="TreeGrafter"/>
</dbReference>
<feature type="transmembrane region" description="Helical" evidence="8">
    <location>
        <begin position="58"/>
        <end position="80"/>
    </location>
</feature>
<evidence type="ECO:0000256" key="7">
    <source>
        <dbReference type="ARBA" id="ARBA00023136"/>
    </source>
</evidence>
<comment type="similarity">
    <text evidence="2">Belongs to the autoinducer-2 exporter (AI-2E) (TC 2.A.86) family.</text>
</comment>
<dbReference type="STRING" id="140314.SAMN04488076_102107"/>
<dbReference type="AlphaFoldDB" id="A0A143Y9C2"/>
<evidence type="ECO:0000256" key="8">
    <source>
        <dbReference type="SAM" id="Phobius"/>
    </source>
</evidence>
<keyword evidence="6 8" id="KW-1133">Transmembrane helix</keyword>